<dbReference type="CDD" id="cd07377">
    <property type="entry name" value="WHTH_GntR"/>
    <property type="match status" value="1"/>
</dbReference>
<dbReference type="InterPro" id="IPR008920">
    <property type="entry name" value="TF_FadR/GntR_C"/>
</dbReference>
<dbReference type="RefSeq" id="WP_092009252.1">
    <property type="nucleotide sequence ID" value="NZ_LT629766.1"/>
</dbReference>
<dbReference type="PROSITE" id="PS50949">
    <property type="entry name" value="HTH_GNTR"/>
    <property type="match status" value="1"/>
</dbReference>
<dbReference type="SUPFAM" id="SSF48008">
    <property type="entry name" value="GntR ligand-binding domain-like"/>
    <property type="match status" value="1"/>
</dbReference>
<dbReference type="InterPro" id="IPR036390">
    <property type="entry name" value="WH_DNA-bd_sf"/>
</dbReference>
<evidence type="ECO:0000256" key="2">
    <source>
        <dbReference type="ARBA" id="ARBA00023125"/>
    </source>
</evidence>
<keyword evidence="1" id="KW-0805">Transcription regulation</keyword>
<dbReference type="AlphaFoldDB" id="A0A1H1LU96"/>
<gene>
    <name evidence="5" type="ORF">SAMN04489752_0226</name>
</gene>
<protein>
    <submittedName>
        <fullName evidence="5">DNA-binding transcriptional regulator, GntR family</fullName>
    </submittedName>
</protein>
<dbReference type="InterPro" id="IPR000524">
    <property type="entry name" value="Tscrpt_reg_HTH_GntR"/>
</dbReference>
<dbReference type="PANTHER" id="PTHR43537">
    <property type="entry name" value="TRANSCRIPTIONAL REGULATOR, GNTR FAMILY"/>
    <property type="match status" value="1"/>
</dbReference>
<dbReference type="GO" id="GO:0003700">
    <property type="term" value="F:DNA-binding transcription factor activity"/>
    <property type="evidence" value="ECO:0007669"/>
    <property type="project" value="InterPro"/>
</dbReference>
<dbReference type="InterPro" id="IPR036388">
    <property type="entry name" value="WH-like_DNA-bd_sf"/>
</dbReference>
<dbReference type="SUPFAM" id="SSF46785">
    <property type="entry name" value="Winged helix' DNA-binding domain"/>
    <property type="match status" value="1"/>
</dbReference>
<dbReference type="InterPro" id="IPR011711">
    <property type="entry name" value="GntR_C"/>
</dbReference>
<proteinExistence type="predicted"/>
<name>A0A1H1LU96_9MICO</name>
<keyword evidence="2 5" id="KW-0238">DNA-binding</keyword>
<dbReference type="GO" id="GO:0003677">
    <property type="term" value="F:DNA binding"/>
    <property type="evidence" value="ECO:0007669"/>
    <property type="project" value="UniProtKB-KW"/>
</dbReference>
<evidence type="ECO:0000256" key="1">
    <source>
        <dbReference type="ARBA" id="ARBA00023015"/>
    </source>
</evidence>
<dbReference type="Gene3D" id="1.10.10.10">
    <property type="entry name" value="Winged helix-like DNA-binding domain superfamily/Winged helix DNA-binding domain"/>
    <property type="match status" value="1"/>
</dbReference>
<organism evidence="5 6">
    <name type="scientific">Brevibacterium siliguriense</name>
    <dbReference type="NCBI Taxonomy" id="1136497"/>
    <lineage>
        <taxon>Bacteria</taxon>
        <taxon>Bacillati</taxon>
        <taxon>Actinomycetota</taxon>
        <taxon>Actinomycetes</taxon>
        <taxon>Micrococcales</taxon>
        <taxon>Brevibacteriaceae</taxon>
        <taxon>Brevibacterium</taxon>
    </lineage>
</organism>
<evidence type="ECO:0000313" key="6">
    <source>
        <dbReference type="Proteomes" id="UP000199597"/>
    </source>
</evidence>
<dbReference type="SMART" id="SM00345">
    <property type="entry name" value="HTH_GNTR"/>
    <property type="match status" value="1"/>
</dbReference>
<dbReference type="STRING" id="1136497.SAMN04489752_0226"/>
<feature type="domain" description="HTH gntR-type" evidence="4">
    <location>
        <begin position="6"/>
        <end position="73"/>
    </location>
</feature>
<dbReference type="PRINTS" id="PR00035">
    <property type="entry name" value="HTHGNTR"/>
</dbReference>
<dbReference type="SMART" id="SM00895">
    <property type="entry name" value="FCD"/>
    <property type="match status" value="1"/>
</dbReference>
<evidence type="ECO:0000256" key="3">
    <source>
        <dbReference type="ARBA" id="ARBA00023163"/>
    </source>
</evidence>
<dbReference type="Gene3D" id="1.20.120.530">
    <property type="entry name" value="GntR ligand-binding domain-like"/>
    <property type="match status" value="1"/>
</dbReference>
<dbReference type="PANTHER" id="PTHR43537:SF49">
    <property type="entry name" value="TRANSCRIPTIONAL REGULATORY PROTEIN"/>
    <property type="match status" value="1"/>
</dbReference>
<accession>A0A1H1LU96</accession>
<evidence type="ECO:0000259" key="4">
    <source>
        <dbReference type="PROSITE" id="PS50949"/>
    </source>
</evidence>
<dbReference type="Pfam" id="PF07729">
    <property type="entry name" value="FCD"/>
    <property type="match status" value="1"/>
</dbReference>
<sequence length="218" mass="24299">MATSSSASSARIADALRDRILSGALGPGTRIFQEEIAEEFGVSRIPIRESLRILESAGLVTIVASSGAWVASMNLAELQESYLIRERLEPLLLGLAVPLHSPESLTRLSELAADANAADSVEEFLDLDRKFHLAAFEGPSVDNLRSMVDRLWNSTQHYRRAFMELVWDSGLRETHMEHDLLVKAISDRDVRSAEELMAVHIRRTRLALEHHPEVFTTA</sequence>
<keyword evidence="3" id="KW-0804">Transcription</keyword>
<dbReference type="Pfam" id="PF00392">
    <property type="entry name" value="GntR"/>
    <property type="match status" value="1"/>
</dbReference>
<dbReference type="EMBL" id="LT629766">
    <property type="protein sequence ID" value="SDR77605.1"/>
    <property type="molecule type" value="Genomic_DNA"/>
</dbReference>
<keyword evidence="6" id="KW-1185">Reference proteome</keyword>
<reference evidence="6" key="1">
    <citation type="submission" date="2016-10" db="EMBL/GenBank/DDBJ databases">
        <authorList>
            <person name="Varghese N."/>
            <person name="Submissions S."/>
        </authorList>
    </citation>
    <scope>NUCLEOTIDE SEQUENCE [LARGE SCALE GENOMIC DNA]</scope>
    <source>
        <strain evidence="6">DSM 23676</strain>
    </source>
</reference>
<dbReference type="OrthoDB" id="9816161at2"/>
<evidence type="ECO:0000313" key="5">
    <source>
        <dbReference type="EMBL" id="SDR77605.1"/>
    </source>
</evidence>
<dbReference type="Proteomes" id="UP000199597">
    <property type="component" value="Chromosome I"/>
</dbReference>